<proteinExistence type="predicted"/>
<dbReference type="AlphaFoldDB" id="A0A0E2BSB8"/>
<protein>
    <submittedName>
        <fullName evidence="1">Uncharacterized protein</fullName>
    </submittedName>
</protein>
<evidence type="ECO:0000313" key="1">
    <source>
        <dbReference type="EMBL" id="EKO34337.1"/>
    </source>
</evidence>
<dbReference type="Proteomes" id="UP000006329">
    <property type="component" value="Unassembled WGS sequence"/>
</dbReference>
<comment type="caution">
    <text evidence="1">The sequence shown here is derived from an EMBL/GenBank/DDBJ whole genome shotgun (WGS) entry which is preliminary data.</text>
</comment>
<evidence type="ECO:0000313" key="2">
    <source>
        <dbReference type="Proteomes" id="UP000006329"/>
    </source>
</evidence>
<organism evidence="1 2">
    <name type="scientific">Leptospira santarosai str. MOR084</name>
    <dbReference type="NCBI Taxonomy" id="1049984"/>
    <lineage>
        <taxon>Bacteria</taxon>
        <taxon>Pseudomonadati</taxon>
        <taxon>Spirochaetota</taxon>
        <taxon>Spirochaetia</taxon>
        <taxon>Leptospirales</taxon>
        <taxon>Leptospiraceae</taxon>
        <taxon>Leptospira</taxon>
    </lineage>
</organism>
<accession>A0A0E2BSB8</accession>
<gene>
    <name evidence="1" type="ORF">LEP1GSC179_1803</name>
</gene>
<reference evidence="1" key="1">
    <citation type="submission" date="2012-10" db="EMBL/GenBank/DDBJ databases">
        <authorList>
            <person name="Harkins D.M."/>
            <person name="Durkin A.S."/>
            <person name="Brinkac L.M."/>
            <person name="Haft D.H."/>
            <person name="Selengut J.D."/>
            <person name="Sanka R."/>
            <person name="DePew J."/>
            <person name="Purushe J."/>
            <person name="Matthias M.A."/>
            <person name="Vinetz J.M."/>
            <person name="Sutton G.G."/>
            <person name="Nierman W.C."/>
            <person name="Fouts D.E."/>
        </authorList>
    </citation>
    <scope>NUCLEOTIDE SEQUENCE [LARGE SCALE GENOMIC DNA]</scope>
    <source>
        <strain evidence="1">MOR084</strain>
    </source>
</reference>
<dbReference type="EMBL" id="AHON02000032">
    <property type="protein sequence ID" value="EKO34337.1"/>
    <property type="molecule type" value="Genomic_DNA"/>
</dbReference>
<keyword evidence="2" id="KW-1185">Reference proteome</keyword>
<name>A0A0E2BSB8_9LEPT</name>
<sequence>MVSENNETETKNKTVHLKGILKDLNFIPILPWAKNPTTKRKNF</sequence>